<proteinExistence type="predicted"/>
<feature type="transmembrane region" description="Helical" evidence="7">
    <location>
        <begin position="463"/>
        <end position="483"/>
    </location>
</feature>
<feature type="transmembrane region" description="Helical" evidence="7">
    <location>
        <begin position="104"/>
        <end position="127"/>
    </location>
</feature>
<dbReference type="RefSeq" id="WP_345675825.1">
    <property type="nucleotide sequence ID" value="NZ_BAABHS010000009.1"/>
</dbReference>
<keyword evidence="2" id="KW-1003">Cell membrane</keyword>
<feature type="transmembrane region" description="Helical" evidence="7">
    <location>
        <begin position="257"/>
        <end position="276"/>
    </location>
</feature>
<dbReference type="InterPro" id="IPR002293">
    <property type="entry name" value="AA/rel_permease1"/>
</dbReference>
<dbReference type="InterPro" id="IPR050367">
    <property type="entry name" value="APC_superfamily"/>
</dbReference>
<dbReference type="Proteomes" id="UP001500466">
    <property type="component" value="Unassembled WGS sequence"/>
</dbReference>
<evidence type="ECO:0000313" key="9">
    <source>
        <dbReference type="Proteomes" id="UP001500466"/>
    </source>
</evidence>
<evidence type="ECO:0000256" key="1">
    <source>
        <dbReference type="ARBA" id="ARBA00004651"/>
    </source>
</evidence>
<feature type="transmembrane region" description="Helical" evidence="7">
    <location>
        <begin position="307"/>
        <end position="333"/>
    </location>
</feature>
<keyword evidence="3 7" id="KW-0812">Transmembrane</keyword>
<reference evidence="9" key="1">
    <citation type="journal article" date="2019" name="Int. J. Syst. Evol. Microbiol.">
        <title>The Global Catalogue of Microorganisms (GCM) 10K type strain sequencing project: providing services to taxonomists for standard genome sequencing and annotation.</title>
        <authorList>
            <consortium name="The Broad Institute Genomics Platform"/>
            <consortium name="The Broad Institute Genome Sequencing Center for Infectious Disease"/>
            <person name="Wu L."/>
            <person name="Ma J."/>
        </authorList>
    </citation>
    <scope>NUCLEOTIDE SEQUENCE [LARGE SCALE GENOMIC DNA]</scope>
    <source>
        <strain evidence="9">JCM 17986</strain>
    </source>
</reference>
<sequence length="506" mass="52491">MSADTARRPAPTAASPDATPDTGLAKSLGVRQGVVIALANMSPTVSIGLGLGLLGAIVGTGLPATFLLAALPILGIAVGYARLSAREPNAGTTYIWARRALGPWVGFQLGWIGLATSTLFLAYGAQLSGQFTLGVLHELGAGVDPESMKWATAIGVVWTAAIAWTAVRGVELAARVQGILFGFAVIVVTAVCVVAFFGLGDGGATADFSASWFNPFGFDSTSIMAGGVLMAAYTFWGWETAFSVSEENVDRKVAGKAGLLSIAIAAGMFIFASVAFQRSLSADEFAEHGANALPYLTDKMFGGQGALVAYLAMLLSTLACLQSSVIGGARLTMAMGRTGVLGERWARLHPKHRTPAFSTYVTVAAALVIAVVGVALGKLSDVIMATVNAVGILVSFSYGTVGLACVILFRHELRASVKNLVTMAILPGISGIALLCLGGYMVYTNWTSVDSIAFDANNGRFLVAVPVAIIVLGVPIAAWNRFVRKPGYFTLPRGVDPDTVHAADHG</sequence>
<evidence type="ECO:0000256" key="4">
    <source>
        <dbReference type="ARBA" id="ARBA00022989"/>
    </source>
</evidence>
<feature type="transmembrane region" description="Helical" evidence="7">
    <location>
        <begin position="147"/>
        <end position="167"/>
    </location>
</feature>
<keyword evidence="9" id="KW-1185">Reference proteome</keyword>
<evidence type="ECO:0000256" key="7">
    <source>
        <dbReference type="SAM" id="Phobius"/>
    </source>
</evidence>
<feature type="compositionally biased region" description="Low complexity" evidence="6">
    <location>
        <begin position="1"/>
        <end position="22"/>
    </location>
</feature>
<dbReference type="PANTHER" id="PTHR42770:SF7">
    <property type="entry name" value="MEMBRANE PROTEIN"/>
    <property type="match status" value="1"/>
</dbReference>
<feature type="region of interest" description="Disordered" evidence="6">
    <location>
        <begin position="1"/>
        <end position="23"/>
    </location>
</feature>
<comment type="subcellular location">
    <subcellularLocation>
        <location evidence="1">Cell membrane</location>
        <topology evidence="1">Multi-pass membrane protein</topology>
    </subcellularLocation>
</comment>
<feature type="transmembrane region" description="Helical" evidence="7">
    <location>
        <begin position="354"/>
        <end position="376"/>
    </location>
</feature>
<evidence type="ECO:0000313" key="8">
    <source>
        <dbReference type="EMBL" id="GAA4963152.1"/>
    </source>
</evidence>
<evidence type="ECO:0000256" key="3">
    <source>
        <dbReference type="ARBA" id="ARBA00022692"/>
    </source>
</evidence>
<dbReference type="PIRSF" id="PIRSF006060">
    <property type="entry name" value="AA_transporter"/>
    <property type="match status" value="1"/>
</dbReference>
<feature type="transmembrane region" description="Helical" evidence="7">
    <location>
        <begin position="34"/>
        <end position="58"/>
    </location>
</feature>
<feature type="transmembrane region" description="Helical" evidence="7">
    <location>
        <begin position="421"/>
        <end position="443"/>
    </location>
</feature>
<dbReference type="Gene3D" id="1.20.1740.10">
    <property type="entry name" value="Amino acid/polyamine transporter I"/>
    <property type="match status" value="1"/>
</dbReference>
<name>A0ABP9H7K4_9ACTN</name>
<evidence type="ECO:0000256" key="2">
    <source>
        <dbReference type="ARBA" id="ARBA00022475"/>
    </source>
</evidence>
<gene>
    <name evidence="8" type="ORF">GCM10023205_28710</name>
</gene>
<evidence type="ECO:0000256" key="5">
    <source>
        <dbReference type="ARBA" id="ARBA00023136"/>
    </source>
</evidence>
<dbReference type="EMBL" id="BAABHS010000009">
    <property type="protein sequence ID" value="GAA4963152.1"/>
    <property type="molecule type" value="Genomic_DNA"/>
</dbReference>
<dbReference type="PANTHER" id="PTHR42770">
    <property type="entry name" value="AMINO ACID TRANSPORTER-RELATED"/>
    <property type="match status" value="1"/>
</dbReference>
<organism evidence="8 9">
    <name type="scientific">Yinghuangia aomiensis</name>
    <dbReference type="NCBI Taxonomy" id="676205"/>
    <lineage>
        <taxon>Bacteria</taxon>
        <taxon>Bacillati</taxon>
        <taxon>Actinomycetota</taxon>
        <taxon>Actinomycetes</taxon>
        <taxon>Kitasatosporales</taxon>
        <taxon>Streptomycetaceae</taxon>
        <taxon>Yinghuangia</taxon>
    </lineage>
</organism>
<feature type="transmembrane region" description="Helical" evidence="7">
    <location>
        <begin position="382"/>
        <end position="409"/>
    </location>
</feature>
<comment type="caution">
    <text evidence="8">The sequence shown here is derived from an EMBL/GenBank/DDBJ whole genome shotgun (WGS) entry which is preliminary data.</text>
</comment>
<keyword evidence="5 7" id="KW-0472">Membrane</keyword>
<accession>A0ABP9H7K4</accession>
<feature type="transmembrane region" description="Helical" evidence="7">
    <location>
        <begin position="212"/>
        <end position="236"/>
    </location>
</feature>
<dbReference type="Pfam" id="PF13520">
    <property type="entry name" value="AA_permease_2"/>
    <property type="match status" value="1"/>
</dbReference>
<evidence type="ECO:0000256" key="6">
    <source>
        <dbReference type="SAM" id="MobiDB-lite"/>
    </source>
</evidence>
<feature type="transmembrane region" description="Helical" evidence="7">
    <location>
        <begin position="179"/>
        <end position="200"/>
    </location>
</feature>
<keyword evidence="4 7" id="KW-1133">Transmembrane helix</keyword>
<feature type="transmembrane region" description="Helical" evidence="7">
    <location>
        <begin position="64"/>
        <end position="83"/>
    </location>
</feature>
<protein>
    <submittedName>
        <fullName evidence="8">APC family permease</fullName>
    </submittedName>
</protein>